<accession>A0ABQ7X6K7</accession>
<sequence>MSVERSFEAWEEVQRQGLDLADRLAQGFTGLIQISPPSFPWPHHHQKPKPFDLEFPSQHFDAIRDYSFGIINQPINGVAAVLDAGSKIGQAGVDFGSGLNLMVQQFFRRLPIPFVHEDSKLSGKSIRSHRAYVAAERLKETGFSKTDDSVTMSEEEVADSYLRTGGFLGRSKSFMDLQFPNGQLTYVSGEGLTVSTFVPLCGGLLQAQGQYPGDMRFSYSCKNKRGTRITPMVYLPDKSFALEVSQGLAWRRSGLLMKPTLQLSVCPTFGGINPGVKAEVIHSLRDDLNLIYGYALNAHPSAFASVSFGRSKWNGNNGRTGIVVRADTPLAASIGQPSFSVQLNNSFEF</sequence>
<proteinExistence type="predicted"/>
<reference evidence="1 2" key="1">
    <citation type="submission" date="2021-05" db="EMBL/GenBank/DDBJ databases">
        <title>Genome Assembly of Synthetic Allotetraploid Brassica napus Reveals Homoeologous Exchanges between Subgenomes.</title>
        <authorList>
            <person name="Davis J.T."/>
        </authorList>
    </citation>
    <scope>NUCLEOTIDE SEQUENCE [LARGE SCALE GENOMIC DNA]</scope>
    <source>
        <strain evidence="2">cv. Da-Ae</strain>
        <tissue evidence="1">Seedling</tissue>
    </source>
</reference>
<evidence type="ECO:0000313" key="1">
    <source>
        <dbReference type="EMBL" id="KAH0850782.1"/>
    </source>
</evidence>
<dbReference type="Proteomes" id="UP000824890">
    <property type="component" value="Unassembled WGS sequence"/>
</dbReference>
<dbReference type="PANTHER" id="PTHR34541:SF2">
    <property type="entry name" value="OS01G0729900 PROTEIN"/>
    <property type="match status" value="1"/>
</dbReference>
<evidence type="ECO:0000313" key="2">
    <source>
        <dbReference type="Proteomes" id="UP000824890"/>
    </source>
</evidence>
<gene>
    <name evidence="1" type="ORF">HID58_091179</name>
</gene>
<dbReference type="EMBL" id="JAGKQM010001944">
    <property type="protein sequence ID" value="KAH0850782.1"/>
    <property type="molecule type" value="Genomic_DNA"/>
</dbReference>
<protein>
    <submittedName>
        <fullName evidence="1">Uncharacterized protein</fullName>
    </submittedName>
</protein>
<keyword evidence="2" id="KW-1185">Reference proteome</keyword>
<dbReference type="PANTHER" id="PTHR34541">
    <property type="entry name" value="OS01G0729900 PROTEIN"/>
    <property type="match status" value="1"/>
</dbReference>
<comment type="caution">
    <text evidence="1">The sequence shown here is derived from an EMBL/GenBank/DDBJ whole genome shotgun (WGS) entry which is preliminary data.</text>
</comment>
<name>A0ABQ7X6K7_BRANA</name>
<organism evidence="1 2">
    <name type="scientific">Brassica napus</name>
    <name type="common">Rape</name>
    <dbReference type="NCBI Taxonomy" id="3708"/>
    <lineage>
        <taxon>Eukaryota</taxon>
        <taxon>Viridiplantae</taxon>
        <taxon>Streptophyta</taxon>
        <taxon>Embryophyta</taxon>
        <taxon>Tracheophyta</taxon>
        <taxon>Spermatophyta</taxon>
        <taxon>Magnoliopsida</taxon>
        <taxon>eudicotyledons</taxon>
        <taxon>Gunneridae</taxon>
        <taxon>Pentapetalae</taxon>
        <taxon>rosids</taxon>
        <taxon>malvids</taxon>
        <taxon>Brassicales</taxon>
        <taxon>Brassicaceae</taxon>
        <taxon>Brassiceae</taxon>
        <taxon>Brassica</taxon>
    </lineage>
</organism>